<evidence type="ECO:0000313" key="6">
    <source>
        <dbReference type="EMBL" id="CEM10835.1"/>
    </source>
</evidence>
<evidence type="ECO:0008006" key="8">
    <source>
        <dbReference type="Google" id="ProtNLM"/>
    </source>
</evidence>
<sequence length="383" mass="42012">MVLPFASSPSPSSPHTPAAARCGQPHGIRQATPGHDAPLPHKQIGIGIIGCGRIGRLHAHNISRHVSKARLVGLADPFIEKGDMEWVRELGSPLTYTDYRDLLAHPDVDAVFICSPTTTHAEYLIEAATLGKHVFCEKPIDLRIERTEEALTVAREAGIVLQVGFNRRFDPSFANVRERCKAGEIGQIDIIKITSRDPEPPPIMYIEQSGGIFVDMSIHDIDMCRYIAGSEVTAVQAAGSVRADAAIGEAGDVDTAVLMLFFENGAMAVIDNSRQACYGYDQRIEVFGRLGMLRAENDTPTRVESFTGAGWQADKPHWYFPQRFERAFVREVEAFVDSVERRAAPMVGGEDGLAALLIAQAANQALRLQRRVVIDEIMEQKAA</sequence>
<dbReference type="Proteomes" id="UP000041254">
    <property type="component" value="Unassembled WGS sequence"/>
</dbReference>
<dbReference type="PhylomeDB" id="A0A0G4FDE3"/>
<keyword evidence="2" id="KW-0560">Oxidoreductase</keyword>
<feature type="domain" description="GFO/IDH/MocA-like oxidoreductase" evidence="5">
    <location>
        <begin position="173"/>
        <end position="294"/>
    </location>
</feature>
<accession>A0A0G4FDE3</accession>
<dbReference type="Gene3D" id="3.30.360.10">
    <property type="entry name" value="Dihydrodipicolinate Reductase, domain 2"/>
    <property type="match status" value="1"/>
</dbReference>
<feature type="compositionally biased region" description="Low complexity" evidence="3">
    <location>
        <begin position="1"/>
        <end position="20"/>
    </location>
</feature>
<gene>
    <name evidence="6" type="ORF">Vbra_15064</name>
</gene>
<dbReference type="GO" id="GO:0016491">
    <property type="term" value="F:oxidoreductase activity"/>
    <property type="evidence" value="ECO:0007669"/>
    <property type="project" value="UniProtKB-KW"/>
</dbReference>
<dbReference type="InterPro" id="IPR055170">
    <property type="entry name" value="GFO_IDH_MocA-like_dom"/>
</dbReference>
<evidence type="ECO:0000313" key="7">
    <source>
        <dbReference type="Proteomes" id="UP000041254"/>
    </source>
</evidence>
<evidence type="ECO:0000259" key="4">
    <source>
        <dbReference type="Pfam" id="PF01408"/>
    </source>
</evidence>
<dbReference type="InterPro" id="IPR030827">
    <property type="entry name" value="Myo_inos_IolG"/>
</dbReference>
<dbReference type="AlphaFoldDB" id="A0A0G4FDE3"/>
<reference evidence="6 7" key="1">
    <citation type="submission" date="2014-11" db="EMBL/GenBank/DDBJ databases">
        <authorList>
            <person name="Zhu J."/>
            <person name="Qi W."/>
            <person name="Song R."/>
        </authorList>
    </citation>
    <scope>NUCLEOTIDE SEQUENCE [LARGE SCALE GENOMIC DNA]</scope>
</reference>
<proteinExistence type="inferred from homology"/>
<organism evidence="6 7">
    <name type="scientific">Vitrella brassicaformis (strain CCMP3155)</name>
    <dbReference type="NCBI Taxonomy" id="1169540"/>
    <lineage>
        <taxon>Eukaryota</taxon>
        <taxon>Sar</taxon>
        <taxon>Alveolata</taxon>
        <taxon>Colpodellida</taxon>
        <taxon>Vitrellaceae</taxon>
        <taxon>Vitrella</taxon>
    </lineage>
</organism>
<evidence type="ECO:0000256" key="1">
    <source>
        <dbReference type="ARBA" id="ARBA00010928"/>
    </source>
</evidence>
<dbReference type="SUPFAM" id="SSF55347">
    <property type="entry name" value="Glyceraldehyde-3-phosphate dehydrogenase-like, C-terminal domain"/>
    <property type="match status" value="1"/>
</dbReference>
<dbReference type="OMA" id="FLERYMQ"/>
<protein>
    <recommendedName>
        <fullName evidence="8">Inositol 2-dehydrogenase</fullName>
    </recommendedName>
</protein>
<dbReference type="NCBIfam" id="TIGR04380">
    <property type="entry name" value="myo_inos_iolG"/>
    <property type="match status" value="1"/>
</dbReference>
<dbReference type="Pfam" id="PF22725">
    <property type="entry name" value="GFO_IDH_MocA_C3"/>
    <property type="match status" value="1"/>
</dbReference>
<dbReference type="InParanoid" id="A0A0G4FDE3"/>
<dbReference type="InterPro" id="IPR036291">
    <property type="entry name" value="NAD(P)-bd_dom_sf"/>
</dbReference>
<dbReference type="SUPFAM" id="SSF51735">
    <property type="entry name" value="NAD(P)-binding Rossmann-fold domains"/>
    <property type="match status" value="1"/>
</dbReference>
<feature type="domain" description="Gfo/Idh/MocA-like oxidoreductase N-terminal" evidence="4">
    <location>
        <begin position="45"/>
        <end position="165"/>
    </location>
</feature>
<evidence type="ECO:0000256" key="3">
    <source>
        <dbReference type="SAM" id="MobiDB-lite"/>
    </source>
</evidence>
<dbReference type="OrthoDB" id="64915at2759"/>
<dbReference type="VEuPathDB" id="CryptoDB:Vbra_15064"/>
<dbReference type="EMBL" id="CDMY01000405">
    <property type="protein sequence ID" value="CEM10835.1"/>
    <property type="molecule type" value="Genomic_DNA"/>
</dbReference>
<dbReference type="InterPro" id="IPR000683">
    <property type="entry name" value="Gfo/Idh/MocA-like_OxRdtase_N"/>
</dbReference>
<dbReference type="Pfam" id="PF01408">
    <property type="entry name" value="GFO_IDH_MocA"/>
    <property type="match status" value="1"/>
</dbReference>
<dbReference type="PANTHER" id="PTHR42840">
    <property type="entry name" value="NAD(P)-BINDING ROSSMANN-FOLD SUPERFAMILY PROTEIN-RELATED"/>
    <property type="match status" value="1"/>
</dbReference>
<keyword evidence="7" id="KW-1185">Reference proteome</keyword>
<dbReference type="Gene3D" id="3.40.50.720">
    <property type="entry name" value="NAD(P)-binding Rossmann-like Domain"/>
    <property type="match status" value="1"/>
</dbReference>
<dbReference type="STRING" id="1169540.A0A0G4FDE3"/>
<evidence type="ECO:0000256" key="2">
    <source>
        <dbReference type="ARBA" id="ARBA00023002"/>
    </source>
</evidence>
<feature type="region of interest" description="Disordered" evidence="3">
    <location>
        <begin position="1"/>
        <end position="36"/>
    </location>
</feature>
<dbReference type="PANTHER" id="PTHR42840:SF3">
    <property type="entry name" value="BINDING ROSSMANN FOLD OXIDOREDUCTASE, PUTATIVE (AFU_ORTHOLOGUE AFUA_2G10240)-RELATED"/>
    <property type="match status" value="1"/>
</dbReference>
<comment type="similarity">
    <text evidence="1">Belongs to the Gfo/Idh/MocA family.</text>
</comment>
<evidence type="ECO:0000259" key="5">
    <source>
        <dbReference type="Pfam" id="PF22725"/>
    </source>
</evidence>
<dbReference type="GO" id="GO:0000166">
    <property type="term" value="F:nucleotide binding"/>
    <property type="evidence" value="ECO:0007669"/>
    <property type="project" value="InterPro"/>
</dbReference>
<name>A0A0G4FDE3_VITBC</name>